<protein>
    <recommendedName>
        <fullName evidence="4">Uracil-DNA glycosylase-like domain-containing protein</fullName>
    </recommendedName>
</protein>
<dbReference type="InterPro" id="IPR036895">
    <property type="entry name" value="Uracil-DNA_glycosylase-like_sf"/>
</dbReference>
<feature type="domain" description="Uracil-DNA glycosylase-like" evidence="4">
    <location>
        <begin position="4"/>
        <end position="142"/>
    </location>
</feature>
<dbReference type="Gene3D" id="3.40.470.10">
    <property type="entry name" value="Uracil-DNA glycosylase-like domain"/>
    <property type="match status" value="1"/>
</dbReference>
<keyword evidence="6" id="KW-1185">Reference proteome</keyword>
<reference evidence="5 6" key="1">
    <citation type="submission" date="2015-06" db="EMBL/GenBank/DDBJ databases">
        <title>Expansion of signal transduction pathways in fungi by whole-genome duplication.</title>
        <authorList>
            <consortium name="DOE Joint Genome Institute"/>
            <person name="Corrochano L.M."/>
            <person name="Kuo A."/>
            <person name="Marcet-Houben M."/>
            <person name="Polaino S."/>
            <person name="Salamov A."/>
            <person name="Villalobos J.M."/>
            <person name="Alvarez M.I."/>
            <person name="Avalos J."/>
            <person name="Benito E.P."/>
            <person name="Benoit I."/>
            <person name="Burger G."/>
            <person name="Camino L.P."/>
            <person name="Canovas D."/>
            <person name="Cerda-Olmedo E."/>
            <person name="Cheng J.-F."/>
            <person name="Dominguez A."/>
            <person name="Elias M."/>
            <person name="Eslava A.P."/>
            <person name="Glaser F."/>
            <person name="Grimwood J."/>
            <person name="Gutierrez G."/>
            <person name="Heitman J."/>
            <person name="Henrissat B."/>
            <person name="Iturriaga E.A."/>
            <person name="Lang B.F."/>
            <person name="Lavin J.L."/>
            <person name="Lee S."/>
            <person name="Li W."/>
            <person name="Lindquist E."/>
            <person name="Lopez-Garcia S."/>
            <person name="Luque E.M."/>
            <person name="Marcos A.T."/>
            <person name="Martin J."/>
            <person name="Mccluskey K."/>
            <person name="Medina H.R."/>
            <person name="Miralles-Duran A."/>
            <person name="Miyazaki A."/>
            <person name="Munoz-Torres E."/>
            <person name="Oguiza J.A."/>
            <person name="Ohm R."/>
            <person name="Olmedo M."/>
            <person name="Orejas M."/>
            <person name="Ortiz-Castellanos L."/>
            <person name="Pisabarro A.G."/>
            <person name="Rodriguez-Romero J."/>
            <person name="Ruiz-Herrera J."/>
            <person name="Ruiz-Vazquez R."/>
            <person name="Sanz C."/>
            <person name="Schackwitz W."/>
            <person name="Schmutz J."/>
            <person name="Shahriari M."/>
            <person name="Shelest E."/>
            <person name="Silva-Franco F."/>
            <person name="Soanes D."/>
            <person name="Syed K."/>
            <person name="Tagua V.G."/>
            <person name="Talbot N.J."/>
            <person name="Thon M."/>
            <person name="De Vries R.P."/>
            <person name="Wiebenga A."/>
            <person name="Yadav J.S."/>
            <person name="Braun E.L."/>
            <person name="Baker S."/>
            <person name="Garre V."/>
            <person name="Horwitz B."/>
            <person name="Torres-Martinez S."/>
            <person name="Idnurm A."/>
            <person name="Herrera-Estrella A."/>
            <person name="Gabaldon T."/>
            <person name="Grigoriev I.V."/>
        </authorList>
    </citation>
    <scope>NUCLEOTIDE SEQUENCE [LARGE SCALE GENOMIC DNA]</scope>
    <source>
        <strain evidence="5 6">CBS 277.49</strain>
    </source>
</reference>
<accession>A0A168H000</accession>
<dbReference type="VEuPathDB" id="FungiDB:MUCCIDRAFT_115740"/>
<comment type="caution">
    <text evidence="5">The sequence shown here is derived from an EMBL/GenBank/DDBJ whole genome shotgun (WGS) entry which is preliminary data.</text>
</comment>
<dbReference type="InterPro" id="IPR005122">
    <property type="entry name" value="Uracil-DNA_glycosylase-like"/>
</dbReference>
<name>A0A168H000_MUCCL</name>
<gene>
    <name evidence="5" type="ORF">MUCCIDRAFT_115740</name>
</gene>
<sequence length="167" mass="19602">MSFKNNLRVLFVGVNPSLNKNDNEEIFRAAKNQFYRLIVASDIVPYEDANMDAMLEKHNMGMINFVDRATQSEKEITQDEMLHGRKRLEMFVREYQPQLLCFVGEKCCQYCLYVPRTSNKVEFGAQVRQFENVPVFCVSHGSTKGPDLTFDIKLVYYKQLYQYLLQQ</sequence>
<dbReference type="STRING" id="747725.A0A168H000"/>
<dbReference type="PANTHER" id="PTHR12159">
    <property type="entry name" value="G/T AND G/U MISMATCH-SPECIFIC DNA GLYCOSYLASE"/>
    <property type="match status" value="1"/>
</dbReference>
<dbReference type="EMBL" id="AMYB01000011">
    <property type="protein sequence ID" value="OAC98214.1"/>
    <property type="molecule type" value="Genomic_DNA"/>
</dbReference>
<dbReference type="Proteomes" id="UP000077051">
    <property type="component" value="Unassembled WGS sequence"/>
</dbReference>
<dbReference type="InterPro" id="IPR015637">
    <property type="entry name" value="MUG/TDG"/>
</dbReference>
<dbReference type="SUPFAM" id="SSF52141">
    <property type="entry name" value="Uracil-DNA glycosylase-like"/>
    <property type="match status" value="1"/>
</dbReference>
<organism evidence="5 6">
    <name type="scientific">Mucor lusitanicus CBS 277.49</name>
    <dbReference type="NCBI Taxonomy" id="747725"/>
    <lineage>
        <taxon>Eukaryota</taxon>
        <taxon>Fungi</taxon>
        <taxon>Fungi incertae sedis</taxon>
        <taxon>Mucoromycota</taxon>
        <taxon>Mucoromycotina</taxon>
        <taxon>Mucoromycetes</taxon>
        <taxon>Mucorales</taxon>
        <taxon>Mucorineae</taxon>
        <taxon>Mucoraceae</taxon>
        <taxon>Mucor</taxon>
    </lineage>
</organism>
<evidence type="ECO:0000259" key="4">
    <source>
        <dbReference type="Pfam" id="PF03167"/>
    </source>
</evidence>
<keyword evidence="3" id="KW-0234">DNA repair</keyword>
<evidence type="ECO:0000256" key="2">
    <source>
        <dbReference type="ARBA" id="ARBA00022801"/>
    </source>
</evidence>
<dbReference type="PANTHER" id="PTHR12159:SF9">
    <property type="entry name" value="G_T MISMATCH-SPECIFIC THYMINE DNA GLYCOSYLASE"/>
    <property type="match status" value="1"/>
</dbReference>
<dbReference type="GO" id="GO:0006285">
    <property type="term" value="P:base-excision repair, AP site formation"/>
    <property type="evidence" value="ECO:0007669"/>
    <property type="project" value="InterPro"/>
</dbReference>
<keyword evidence="2" id="KW-0378">Hydrolase</keyword>
<evidence type="ECO:0000313" key="6">
    <source>
        <dbReference type="Proteomes" id="UP000077051"/>
    </source>
</evidence>
<dbReference type="GO" id="GO:0004844">
    <property type="term" value="F:uracil DNA N-glycosylase activity"/>
    <property type="evidence" value="ECO:0007669"/>
    <property type="project" value="TreeGrafter"/>
</dbReference>
<evidence type="ECO:0000256" key="1">
    <source>
        <dbReference type="ARBA" id="ARBA00022763"/>
    </source>
</evidence>
<evidence type="ECO:0000256" key="3">
    <source>
        <dbReference type="ARBA" id="ARBA00023204"/>
    </source>
</evidence>
<dbReference type="Pfam" id="PF03167">
    <property type="entry name" value="UDG"/>
    <property type="match status" value="1"/>
</dbReference>
<proteinExistence type="predicted"/>
<keyword evidence="1" id="KW-0227">DNA damage</keyword>
<dbReference type="GO" id="GO:0008263">
    <property type="term" value="F:pyrimidine-specific mismatch base pair DNA N-glycosylase activity"/>
    <property type="evidence" value="ECO:0007669"/>
    <property type="project" value="TreeGrafter"/>
</dbReference>
<dbReference type="OrthoDB" id="565731at2759"/>
<evidence type="ECO:0000313" key="5">
    <source>
        <dbReference type="EMBL" id="OAC98214.1"/>
    </source>
</evidence>
<dbReference type="AlphaFoldDB" id="A0A168H000"/>